<dbReference type="EMBL" id="CP001678">
    <property type="protein sequence ID" value="ACT60485.1"/>
    <property type="molecule type" value="Genomic_DNA"/>
</dbReference>
<sequence>MSGANYPNPVRSARLALLENVVGVFSNIAQSEGGNLDRLARVFRAHIVELVAEKCVSAMMCTKISNRFQYVEQ</sequence>
<protein>
    <submittedName>
        <fullName evidence="1">Uncharacterized protein</fullName>
    </submittedName>
</protein>
<evidence type="ECO:0000313" key="1">
    <source>
        <dbReference type="EMBL" id="ACT60485.1"/>
    </source>
</evidence>
<gene>
    <name evidence="1" type="ordered locus">Hbal_2812</name>
</gene>
<keyword evidence="2" id="KW-1185">Reference proteome</keyword>
<dbReference type="HOGENOM" id="CLU_2699684_0_0_5"/>
<proteinExistence type="predicted"/>
<dbReference type="AlphaFoldDB" id="C6XQI6"/>
<evidence type="ECO:0000313" key="2">
    <source>
        <dbReference type="Proteomes" id="UP000002745"/>
    </source>
</evidence>
<dbReference type="KEGG" id="hba:Hbal_2812"/>
<accession>C6XQI6</accession>
<name>C6XQI6_HIRBI</name>
<organism evidence="1 2">
    <name type="scientific">Hirschia baltica (strain ATCC 49814 / DSM 5838 / IFAM 1418)</name>
    <dbReference type="NCBI Taxonomy" id="582402"/>
    <lineage>
        <taxon>Bacteria</taxon>
        <taxon>Pseudomonadati</taxon>
        <taxon>Pseudomonadota</taxon>
        <taxon>Alphaproteobacteria</taxon>
        <taxon>Hyphomonadales</taxon>
        <taxon>Hyphomonadaceae</taxon>
        <taxon>Hirschia</taxon>
    </lineage>
</organism>
<reference evidence="2" key="1">
    <citation type="journal article" date="2011" name="J. Bacteriol.">
        <title>Genome sequences of eight morphologically diverse alphaproteobacteria.</title>
        <authorList>
            <consortium name="US DOE Joint Genome Institute"/>
            <person name="Brown P.J."/>
            <person name="Kysela D.T."/>
            <person name="Buechlein A."/>
            <person name="Hemmerich C."/>
            <person name="Brun Y.V."/>
        </authorList>
    </citation>
    <scope>NUCLEOTIDE SEQUENCE [LARGE SCALE GENOMIC DNA]</scope>
    <source>
        <strain evidence="2">ATCC 49814 / DSM 5838 / IFAM 1418</strain>
    </source>
</reference>
<dbReference type="STRING" id="582402.Hbal_2812"/>
<dbReference type="Proteomes" id="UP000002745">
    <property type="component" value="Chromosome"/>
</dbReference>